<comment type="caution">
    <text evidence="1">The sequence shown here is derived from an EMBL/GenBank/DDBJ whole genome shotgun (WGS) entry which is preliminary data.</text>
</comment>
<reference evidence="1 2" key="1">
    <citation type="submission" date="2019-03" db="EMBL/GenBank/DDBJ databases">
        <title>Metabolic reconstructions from genomes of highly enriched 'Candidatus Accumulibacter' and 'Candidatus Competibacter' bioreactor populations.</title>
        <authorList>
            <person name="Annavajhala M.K."/>
            <person name="Welles L."/>
            <person name="Abbas B."/>
            <person name="Sorokin D."/>
            <person name="Park H."/>
            <person name="Van Loosdrecht M."/>
            <person name="Chandran K."/>
        </authorList>
    </citation>
    <scope>NUCLEOTIDE SEQUENCE [LARGE SCALE GENOMIC DNA]</scope>
    <source>
        <strain evidence="1 2">SBR_S</strain>
    </source>
</reference>
<name>A0ABX1U2J4_9PROT</name>
<dbReference type="EMBL" id="SPMY01000064">
    <property type="protein sequence ID" value="NMQ29678.1"/>
    <property type="molecule type" value="Genomic_DNA"/>
</dbReference>
<organism evidence="1 2">
    <name type="scientific">Candidatus Accumulibacter phosphatis</name>
    <dbReference type="NCBI Taxonomy" id="327160"/>
    <lineage>
        <taxon>Bacteria</taxon>
        <taxon>Pseudomonadati</taxon>
        <taxon>Pseudomonadota</taxon>
        <taxon>Betaproteobacteria</taxon>
        <taxon>Candidatus Accumulibacter</taxon>
    </lineage>
</organism>
<accession>A0ABX1U2J4</accession>
<gene>
    <name evidence="1" type="ORF">E4Q23_19010</name>
</gene>
<sequence>MKFPDLFQSAPRITVRDPLARFLGAAEEGVIEYGYGDAVKLAGHSCPTLVSARLERVPGDRRIASLLPLCIARTASDAQAALFQSLWQDRVRMLLVEHADDPEIIVVQH</sequence>
<evidence type="ECO:0000313" key="2">
    <source>
        <dbReference type="Proteomes" id="UP000749010"/>
    </source>
</evidence>
<dbReference type="Proteomes" id="UP000749010">
    <property type="component" value="Unassembled WGS sequence"/>
</dbReference>
<keyword evidence="2" id="KW-1185">Reference proteome</keyword>
<proteinExistence type="predicted"/>
<evidence type="ECO:0000313" key="1">
    <source>
        <dbReference type="EMBL" id="NMQ29678.1"/>
    </source>
</evidence>
<protein>
    <submittedName>
        <fullName evidence="1">Uncharacterized protein</fullName>
    </submittedName>
</protein>
<dbReference type="RefSeq" id="WP_291997590.1">
    <property type="nucleotide sequence ID" value="NZ_SPMY01000064.1"/>
</dbReference>